<proteinExistence type="predicted"/>
<protein>
    <submittedName>
        <fullName evidence="3">Uncharacterized protein</fullName>
    </submittedName>
</protein>
<dbReference type="EMBL" id="LR796979">
    <property type="protein sequence ID" value="CAB4179505.1"/>
    <property type="molecule type" value="Genomic_DNA"/>
</dbReference>
<evidence type="ECO:0000313" key="4">
    <source>
        <dbReference type="EMBL" id="CAB4189173.1"/>
    </source>
</evidence>
<dbReference type="EMBL" id="LR797196">
    <property type="protein sequence ID" value="CAB4193620.1"/>
    <property type="molecule type" value="Genomic_DNA"/>
</dbReference>
<organism evidence="3">
    <name type="scientific">uncultured Caudovirales phage</name>
    <dbReference type="NCBI Taxonomy" id="2100421"/>
    <lineage>
        <taxon>Viruses</taxon>
        <taxon>Duplodnaviria</taxon>
        <taxon>Heunggongvirae</taxon>
        <taxon>Uroviricota</taxon>
        <taxon>Caudoviricetes</taxon>
        <taxon>Peduoviridae</taxon>
        <taxon>Maltschvirus</taxon>
        <taxon>Maltschvirus maltsch</taxon>
    </lineage>
</organism>
<evidence type="ECO:0000313" key="1">
    <source>
        <dbReference type="EMBL" id="CAB4166930.1"/>
    </source>
</evidence>
<dbReference type="EMBL" id="LR798433">
    <property type="protein sequence ID" value="CAB5231158.1"/>
    <property type="molecule type" value="Genomic_DNA"/>
</dbReference>
<reference evidence="3" key="1">
    <citation type="submission" date="2020-05" db="EMBL/GenBank/DDBJ databases">
        <authorList>
            <person name="Chiriac C."/>
            <person name="Salcher M."/>
            <person name="Ghai R."/>
            <person name="Kavagutti S V."/>
        </authorList>
    </citation>
    <scope>NUCLEOTIDE SEQUENCE</scope>
</reference>
<dbReference type="EMBL" id="LR796924">
    <property type="protein sequence ID" value="CAB4174151.1"/>
    <property type="molecule type" value="Genomic_DNA"/>
</dbReference>
<evidence type="ECO:0000313" key="2">
    <source>
        <dbReference type="EMBL" id="CAB4174151.1"/>
    </source>
</evidence>
<dbReference type="EMBL" id="LR796798">
    <property type="protein sequence ID" value="CAB4166930.1"/>
    <property type="molecule type" value="Genomic_DNA"/>
</dbReference>
<evidence type="ECO:0000313" key="6">
    <source>
        <dbReference type="EMBL" id="CAB5231158.1"/>
    </source>
</evidence>
<evidence type="ECO:0000313" key="5">
    <source>
        <dbReference type="EMBL" id="CAB4193620.1"/>
    </source>
</evidence>
<sequence length="433" mass="46450">MTTEKEKLQAQASAYYPSFAGPTIAQQVQTAVKTAKAKEAAKTKKLKDNVAAAAVALTSASALLNLESHNLNTAALYLATLTKPSAEYTAGKAIVDALKASCAKLTADKVAADNKLKEAKAKLPVNYVPGSPGERAAANAVTNAVTTRPTSNTPGKFVFNVPTVLGNNFRGIQASDLGGEIIVPGNYSDALYDAFNSSSKVSRGSFQMDRQTNTAEAVAAATQASIASSTTAPDMTQYGFKFMYNPNTVAMSWGSIQQLDPVYEASGKDPIVPATSNLTSSNIDFSIVINRIQDVAFLDSNGLKKGVENPYGAFAKKAGVTDNEEFQKIYEKGTMYDLEYMFKTMHGNGAFISYESLLQKGVTSDPGWLPVRPIELHLGNKLRYRVRINSLSVSHTIFNNRMIPILSTVTISCARYWDGPKAGKSNLLNFTGK</sequence>
<dbReference type="EMBL" id="LR797132">
    <property type="protein sequence ID" value="CAB4189173.1"/>
    <property type="molecule type" value="Genomic_DNA"/>
</dbReference>
<accession>A0A6J5QEF8</accession>
<gene>
    <name evidence="3" type="ORF">UFOVP1034_129</name>
    <name evidence="4" type="ORF">UFOVP1177_129</name>
    <name evidence="5" type="ORF">UFOVP1243_116</name>
    <name evidence="6" type="ORF">UFOVP1581_29</name>
    <name evidence="1" type="ORF">UFOVP854_29</name>
    <name evidence="2" type="ORF">UFOVP964_29</name>
</gene>
<name>A0A6J5QEF8_9CAUD</name>
<evidence type="ECO:0000313" key="3">
    <source>
        <dbReference type="EMBL" id="CAB4179505.1"/>
    </source>
</evidence>